<accession>A0A345MSY4</accession>
<proteinExistence type="predicted"/>
<organism evidence="1 2">
    <name type="scientific">crAssphage sp. isolate ctbg_1</name>
    <dbReference type="NCBI Taxonomy" id="2989854"/>
    <lineage>
        <taxon>Viruses</taxon>
        <taxon>Duplodnaviria</taxon>
        <taxon>Heunggongvirae</taxon>
        <taxon>Uroviricota</taxon>
        <taxon>Caudoviricetes</taxon>
        <taxon>Crassvirales</taxon>
        <taxon>Intestiviridae</taxon>
        <taxon>Crudevirinae</taxon>
        <taxon>Whopevirus</taxon>
        <taxon>Whopevirus animalis</taxon>
    </lineage>
</organism>
<evidence type="ECO:0000313" key="2">
    <source>
        <dbReference type="Proteomes" id="UP000257554"/>
    </source>
</evidence>
<dbReference type="GeneID" id="76971835"/>
<keyword evidence="2" id="KW-1185">Reference proteome</keyword>
<name>A0A345MSY4_9CAUD</name>
<dbReference type="Proteomes" id="UP000257554">
    <property type="component" value="Segment"/>
</dbReference>
<evidence type="ECO:0000313" key="1">
    <source>
        <dbReference type="EMBL" id="AXH74484.1"/>
    </source>
</evidence>
<sequence>MARRGIKTAKGAIEARVAYDKDFFIRATKFPIKSKIVKVEGSVLDYDPSDGMDVVKMTSSNFMTYDKRDFVSVNRTLFKYINKLSPKGFALFEYIIDNIPRHANHIKLNTDIILSVIKSKHQPDASKALNELINIGIIGKSTDIECKQTYTINHNLYFNGNYNRFIFNYNKIYGKSNDIKNADD</sequence>
<dbReference type="EMBL" id="MH616963">
    <property type="protein sequence ID" value="AXH74484.1"/>
    <property type="molecule type" value="Genomic_DNA"/>
</dbReference>
<reference evidence="1 2" key="1">
    <citation type="submission" date="2018-07" db="EMBL/GenBank/DDBJ databases">
        <title>Uncovering a Universe of Circular DNA Viruses in Animal Metagenomes.</title>
        <authorList>
            <person name="Tisza M."/>
            <person name="Buck C."/>
            <person name="Pastrana D."/>
            <person name="Welch N."/>
            <person name="Peretti A."/>
        </authorList>
    </citation>
    <scope>NUCLEOTIDE SEQUENCE [LARGE SCALE GENOMIC DNA]</scope>
    <source>
        <strain evidence="1">Ctbg_1</strain>
    </source>
</reference>
<evidence type="ECO:0008006" key="3">
    <source>
        <dbReference type="Google" id="ProtNLM"/>
    </source>
</evidence>
<protein>
    <recommendedName>
        <fullName evidence="3">Plasmid replication protein RepL domain-containing protein</fullName>
    </recommendedName>
</protein>
<dbReference type="RefSeq" id="YP_010097627.1">
    <property type="nucleotide sequence ID" value="NC_055760.1"/>
</dbReference>